<sequence length="113" mass="12555">MIELSTEIEFLLQPANRRQNQAIPDHEDAEPRARGHPRGSTAIIAGDEAERELQAQLIVLEEEELGRASRVPSLTGTLAIPRGGGESPEEYINERFMAKDIMAEEPHVPFVRG</sequence>
<feature type="compositionally biased region" description="Basic and acidic residues" evidence="1">
    <location>
        <begin position="24"/>
        <end position="33"/>
    </location>
</feature>
<protein>
    <submittedName>
        <fullName evidence="2">Uncharacterized protein</fullName>
    </submittedName>
</protein>
<dbReference type="AlphaFoldDB" id="A0A1S8A5Z9"/>
<gene>
    <name evidence="2" type="ORF">SAMD00023353_0701850</name>
</gene>
<reference evidence="2" key="1">
    <citation type="submission" date="2016-03" db="EMBL/GenBank/DDBJ databases">
        <title>Draft genome sequence of Rosellinia necatrix.</title>
        <authorList>
            <person name="Kanematsu S."/>
        </authorList>
    </citation>
    <scope>NUCLEOTIDE SEQUENCE [LARGE SCALE GENOMIC DNA]</scope>
    <source>
        <strain evidence="2">W97</strain>
    </source>
</reference>
<proteinExistence type="predicted"/>
<accession>A0A1S8A5Z9</accession>
<name>A0A1S8A5Z9_ROSNE</name>
<evidence type="ECO:0000313" key="2">
    <source>
        <dbReference type="EMBL" id="GAW25481.1"/>
    </source>
</evidence>
<keyword evidence="3" id="KW-1185">Reference proteome</keyword>
<dbReference type="EMBL" id="DF977452">
    <property type="protein sequence ID" value="GAW25481.1"/>
    <property type="molecule type" value="Genomic_DNA"/>
</dbReference>
<dbReference type="Proteomes" id="UP000054516">
    <property type="component" value="Unassembled WGS sequence"/>
</dbReference>
<feature type="region of interest" description="Disordered" evidence="1">
    <location>
        <begin position="13"/>
        <end position="40"/>
    </location>
</feature>
<evidence type="ECO:0000313" key="3">
    <source>
        <dbReference type="Proteomes" id="UP000054516"/>
    </source>
</evidence>
<organism evidence="2">
    <name type="scientific">Rosellinia necatrix</name>
    <name type="common">White root-rot fungus</name>
    <dbReference type="NCBI Taxonomy" id="77044"/>
    <lineage>
        <taxon>Eukaryota</taxon>
        <taxon>Fungi</taxon>
        <taxon>Dikarya</taxon>
        <taxon>Ascomycota</taxon>
        <taxon>Pezizomycotina</taxon>
        <taxon>Sordariomycetes</taxon>
        <taxon>Xylariomycetidae</taxon>
        <taxon>Xylariales</taxon>
        <taxon>Xylariaceae</taxon>
        <taxon>Rosellinia</taxon>
    </lineage>
</organism>
<evidence type="ECO:0000256" key="1">
    <source>
        <dbReference type="SAM" id="MobiDB-lite"/>
    </source>
</evidence>